<protein>
    <submittedName>
        <fullName evidence="2">Uncharacterized protein</fullName>
    </submittedName>
</protein>
<keyword evidence="1" id="KW-0732">Signal</keyword>
<dbReference type="InterPro" id="IPR011049">
    <property type="entry name" value="Serralysin-like_metalloprot_C"/>
</dbReference>
<keyword evidence="3" id="KW-1185">Reference proteome</keyword>
<sequence>MKLSLSFSLLRLLPLLQVAAQGQAQEDFVYSAGGVHCVEAGGVTISLAVAISLFASASGNVAMAIGFNSTAASNSSFAAGVNSRTVSDPLVPGGSSGGGAVSMGIDCASTGDWAMSLGSGSEAVGYASAAIGEHAVAHTWGEVSLGLYTEIPELSLDEQRSQAVIPTFREEDVALRVGVGCAKKEHVGGVGCEEEKRHDAMRVYKSGRLYLKKLDGSVIEDVADAISTLKAEMQSLKEALAAMNGGGSGSGGASRRLTESTSTMDALFYMVVGGLTALVTSRMLGSIFKWKALVVGSI</sequence>
<feature type="chain" id="PRO_5040195342" evidence="1">
    <location>
        <begin position="25"/>
        <end position="298"/>
    </location>
</feature>
<gene>
    <name evidence="2" type="ORF">SEMRO_1874_G302970.1</name>
</gene>
<reference evidence="2" key="1">
    <citation type="submission" date="2020-06" db="EMBL/GenBank/DDBJ databases">
        <authorList>
            <consortium name="Plant Systems Biology data submission"/>
        </authorList>
    </citation>
    <scope>NUCLEOTIDE SEQUENCE</scope>
    <source>
        <strain evidence="2">D6</strain>
    </source>
</reference>
<dbReference type="Proteomes" id="UP001153069">
    <property type="component" value="Unassembled WGS sequence"/>
</dbReference>
<organism evidence="2 3">
    <name type="scientific">Seminavis robusta</name>
    <dbReference type="NCBI Taxonomy" id="568900"/>
    <lineage>
        <taxon>Eukaryota</taxon>
        <taxon>Sar</taxon>
        <taxon>Stramenopiles</taxon>
        <taxon>Ochrophyta</taxon>
        <taxon>Bacillariophyta</taxon>
        <taxon>Bacillariophyceae</taxon>
        <taxon>Bacillariophycidae</taxon>
        <taxon>Naviculales</taxon>
        <taxon>Naviculaceae</taxon>
        <taxon>Seminavis</taxon>
    </lineage>
</organism>
<dbReference type="Gene3D" id="2.150.10.10">
    <property type="entry name" value="Serralysin-like metalloprotease, C-terminal"/>
    <property type="match status" value="1"/>
</dbReference>
<dbReference type="EMBL" id="CAICTM010001872">
    <property type="protein sequence ID" value="CAB9526715.1"/>
    <property type="molecule type" value="Genomic_DNA"/>
</dbReference>
<evidence type="ECO:0000313" key="2">
    <source>
        <dbReference type="EMBL" id="CAB9526715.1"/>
    </source>
</evidence>
<accession>A0A9N8EXT4</accession>
<name>A0A9N8EXT4_9STRA</name>
<dbReference type="AlphaFoldDB" id="A0A9N8EXT4"/>
<proteinExistence type="predicted"/>
<dbReference type="SUPFAM" id="SSF101967">
    <property type="entry name" value="Adhesin YadA, collagen-binding domain"/>
    <property type="match status" value="1"/>
</dbReference>
<comment type="caution">
    <text evidence="2">The sequence shown here is derived from an EMBL/GenBank/DDBJ whole genome shotgun (WGS) entry which is preliminary data.</text>
</comment>
<evidence type="ECO:0000313" key="3">
    <source>
        <dbReference type="Proteomes" id="UP001153069"/>
    </source>
</evidence>
<evidence type="ECO:0000256" key="1">
    <source>
        <dbReference type="SAM" id="SignalP"/>
    </source>
</evidence>
<feature type="signal peptide" evidence="1">
    <location>
        <begin position="1"/>
        <end position="24"/>
    </location>
</feature>